<feature type="transmembrane region" description="Helical" evidence="6">
    <location>
        <begin position="95"/>
        <end position="117"/>
    </location>
</feature>
<dbReference type="OrthoDB" id="272777at2"/>
<dbReference type="InterPro" id="IPR020846">
    <property type="entry name" value="MFS_dom"/>
</dbReference>
<dbReference type="PANTHER" id="PTHR43124:SF3">
    <property type="entry name" value="CHLORAMPHENICOL EFFLUX PUMP RV0191"/>
    <property type="match status" value="1"/>
</dbReference>
<feature type="transmembrane region" description="Helical" evidence="6">
    <location>
        <begin position="46"/>
        <end position="65"/>
    </location>
</feature>
<protein>
    <submittedName>
        <fullName evidence="8">Putative MFS family arabinose efflux permease</fullName>
    </submittedName>
</protein>
<organism evidence="8 9">
    <name type="scientific">Roseinatronobacter thiooxidans</name>
    <dbReference type="NCBI Taxonomy" id="121821"/>
    <lineage>
        <taxon>Bacteria</taxon>
        <taxon>Pseudomonadati</taxon>
        <taxon>Pseudomonadota</taxon>
        <taxon>Alphaproteobacteria</taxon>
        <taxon>Rhodobacterales</taxon>
        <taxon>Paracoccaceae</taxon>
        <taxon>Roseinatronobacter</taxon>
    </lineage>
</organism>
<evidence type="ECO:0000256" key="4">
    <source>
        <dbReference type="ARBA" id="ARBA00022989"/>
    </source>
</evidence>
<keyword evidence="9" id="KW-1185">Reference proteome</keyword>
<keyword evidence="4 6" id="KW-1133">Transmembrane helix</keyword>
<evidence type="ECO:0000313" key="8">
    <source>
        <dbReference type="EMBL" id="PZX46063.1"/>
    </source>
</evidence>
<dbReference type="GO" id="GO:0005886">
    <property type="term" value="C:plasma membrane"/>
    <property type="evidence" value="ECO:0007669"/>
    <property type="project" value="UniProtKB-SubCell"/>
</dbReference>
<evidence type="ECO:0000313" key="9">
    <source>
        <dbReference type="Proteomes" id="UP000249364"/>
    </source>
</evidence>
<feature type="transmembrane region" description="Helical" evidence="6">
    <location>
        <begin position="296"/>
        <end position="317"/>
    </location>
</feature>
<reference evidence="8 9" key="1">
    <citation type="submission" date="2018-06" db="EMBL/GenBank/DDBJ databases">
        <title>Genomic Encyclopedia of Archaeal and Bacterial Type Strains, Phase II (KMG-II): from individual species to whole genera.</title>
        <authorList>
            <person name="Goeker M."/>
        </authorList>
    </citation>
    <scope>NUCLEOTIDE SEQUENCE [LARGE SCALE GENOMIC DNA]</scope>
    <source>
        <strain evidence="8 9">DSM 13087</strain>
    </source>
</reference>
<feature type="transmembrane region" description="Helical" evidence="6">
    <location>
        <begin position="124"/>
        <end position="150"/>
    </location>
</feature>
<dbReference type="Gene3D" id="1.20.1250.20">
    <property type="entry name" value="MFS general substrate transporter like domains"/>
    <property type="match status" value="2"/>
</dbReference>
<feature type="domain" description="Major facilitator superfamily (MFS) profile" evidence="7">
    <location>
        <begin position="4"/>
        <end position="392"/>
    </location>
</feature>
<dbReference type="GO" id="GO:0022857">
    <property type="term" value="F:transmembrane transporter activity"/>
    <property type="evidence" value="ECO:0007669"/>
    <property type="project" value="InterPro"/>
</dbReference>
<dbReference type="InterPro" id="IPR011701">
    <property type="entry name" value="MFS"/>
</dbReference>
<keyword evidence="2" id="KW-1003">Cell membrane</keyword>
<dbReference type="RefSeq" id="WP_071468745.1">
    <property type="nucleotide sequence ID" value="NZ_MEHT01000007.1"/>
</dbReference>
<proteinExistence type="predicted"/>
<feature type="transmembrane region" description="Helical" evidence="6">
    <location>
        <begin position="156"/>
        <end position="176"/>
    </location>
</feature>
<keyword evidence="5 6" id="KW-0472">Membrane</keyword>
<dbReference type="InterPro" id="IPR050189">
    <property type="entry name" value="MFS_Efflux_Transporters"/>
</dbReference>
<name>A0A2W7QD30_9RHOB</name>
<evidence type="ECO:0000256" key="2">
    <source>
        <dbReference type="ARBA" id="ARBA00022475"/>
    </source>
</evidence>
<feature type="transmembrane region" description="Helical" evidence="6">
    <location>
        <begin position="197"/>
        <end position="216"/>
    </location>
</feature>
<feature type="transmembrane region" description="Helical" evidence="6">
    <location>
        <begin position="329"/>
        <end position="349"/>
    </location>
</feature>
<dbReference type="PROSITE" id="PS50850">
    <property type="entry name" value="MFS"/>
    <property type="match status" value="1"/>
</dbReference>
<keyword evidence="3 6" id="KW-0812">Transmembrane</keyword>
<comment type="subcellular location">
    <subcellularLocation>
        <location evidence="1">Cell membrane</location>
        <topology evidence="1">Multi-pass membrane protein</topology>
    </subcellularLocation>
</comment>
<dbReference type="SUPFAM" id="SSF103473">
    <property type="entry name" value="MFS general substrate transporter"/>
    <property type="match status" value="1"/>
</dbReference>
<evidence type="ECO:0000256" key="6">
    <source>
        <dbReference type="SAM" id="Phobius"/>
    </source>
</evidence>
<evidence type="ECO:0000256" key="3">
    <source>
        <dbReference type="ARBA" id="ARBA00022692"/>
    </source>
</evidence>
<dbReference type="EMBL" id="QKZQ01000004">
    <property type="protein sequence ID" value="PZX46063.1"/>
    <property type="molecule type" value="Genomic_DNA"/>
</dbReference>
<dbReference type="InterPro" id="IPR036259">
    <property type="entry name" value="MFS_trans_sf"/>
</dbReference>
<feature type="transmembrane region" description="Helical" evidence="6">
    <location>
        <begin position="364"/>
        <end position="386"/>
    </location>
</feature>
<comment type="caution">
    <text evidence="8">The sequence shown here is derived from an EMBL/GenBank/DDBJ whole genome shotgun (WGS) entry which is preliminary data.</text>
</comment>
<feature type="transmembrane region" description="Helical" evidence="6">
    <location>
        <begin position="236"/>
        <end position="259"/>
    </location>
</feature>
<sequence>MKLGLFFLVIGYLLSQFYRSFLAVLSGLLQSDIGVTADDLALSSGLWFLVFAAMQLPVGWALDLFGPRRTTAVLLGVGGTAGAVVFALAQNALHLHLAMALLGIGCAPVLMASYYIFARSFPPAIFATLAGAVIGFGSLGNILGALPMAWAAEMFGWRPSILALAGVTALVSVVLWNVIQDPPKVDAPKGEKGSVLGLLRIPALWFLIPLLFVNYAPAAGLRGLWVGPYYTDVHAAGATGIGQVSLLMALAMIAGNFAYGPLDRLLGTRKWVILAGNLAGALCLGLLWGFPLAGFWQAAVLFAAVGFFGASFPMMMAHGRSFIPAHMTGRGVTLLNLFSIGGVGVLQVISGRVHAFAPQTSPELAYQALFAFFGLLLLIGCIIYAFSTDRTD</sequence>
<feature type="transmembrane region" description="Helical" evidence="6">
    <location>
        <begin position="72"/>
        <end position="89"/>
    </location>
</feature>
<dbReference type="AlphaFoldDB" id="A0A2W7QD30"/>
<dbReference type="STRING" id="121821.GCA_001870675_02051"/>
<evidence type="ECO:0000256" key="5">
    <source>
        <dbReference type="ARBA" id="ARBA00023136"/>
    </source>
</evidence>
<gene>
    <name evidence="8" type="ORF">LY56_01033</name>
</gene>
<accession>A0A2W7QD30</accession>
<evidence type="ECO:0000259" key="7">
    <source>
        <dbReference type="PROSITE" id="PS50850"/>
    </source>
</evidence>
<dbReference type="PANTHER" id="PTHR43124">
    <property type="entry name" value="PURINE EFFLUX PUMP PBUE"/>
    <property type="match status" value="1"/>
</dbReference>
<dbReference type="Proteomes" id="UP000249364">
    <property type="component" value="Unassembled WGS sequence"/>
</dbReference>
<evidence type="ECO:0000256" key="1">
    <source>
        <dbReference type="ARBA" id="ARBA00004651"/>
    </source>
</evidence>
<dbReference type="Pfam" id="PF07690">
    <property type="entry name" value="MFS_1"/>
    <property type="match status" value="2"/>
</dbReference>
<feature type="transmembrane region" description="Helical" evidence="6">
    <location>
        <begin position="271"/>
        <end position="290"/>
    </location>
</feature>